<comment type="caution">
    <text evidence="3">The sequence shown here is derived from an EMBL/GenBank/DDBJ whole genome shotgun (WGS) entry which is preliminary data.</text>
</comment>
<dbReference type="InterPro" id="IPR027417">
    <property type="entry name" value="P-loop_NTPase"/>
</dbReference>
<sequence length="618" mass="68547">MITQIFFSPALAGKRGLHGGTLQRLGKVVVLAGPNGSGKSRYLQLVHDICRLPFLSPGNPNNYQLHQLAREAFLRSTFSPEIGDNPPFAEANGLVRLGTTGLPPVLVELSYPAQHSQVPDARMMGPLQLEDAAQTTVSLGFENAFQGMHAYCTLIAQAMCHSENPRMTQLDTAALQHDSMLFNSILRALLDKELGFAFEKTEIRPTLRNRPLVVSELSTGEQILLTWAISLHRQREALSKAIVLIDEPESHLHHDACIRALTKLRDEVLGPEGQIWLATHSVPLLAWGGLDSVNFVRDGNIEFAGNKVTSVVESLLGGKDGRDRLKTFIADAEEIAFMEFAAQCVLPAGVADPKTGDKQETQFIEVIRQRIMSQQLIRILDFSAGKGRFGSALREHLATYADASVKPRIEYHAYNVPDIRDSTVEEACKERIAALEQPGSVDDYYWGNLPQLQARHGPTFDLVILCNVLHEIKPEEWLAVFRDIHEVLAPDGVLLVMEDLILPVGELPNERGYLLLDDFGLGRLFGDPKGIKLLQKRDDRLLAVEIPKSLVSRVTPETRASALRHIRDHARVEVNRIRSKATAAPSHRLGREHAHYSMLFTNASLALEAFNMTSRVAD</sequence>
<dbReference type="Gene3D" id="3.40.50.150">
    <property type="entry name" value="Vaccinia Virus protein VP39"/>
    <property type="match status" value="1"/>
</dbReference>
<accession>A0A085WL68</accession>
<gene>
    <name evidence="3" type="ORF">DB31_7668</name>
</gene>
<evidence type="ECO:0000313" key="3">
    <source>
        <dbReference type="EMBL" id="KFE68431.1"/>
    </source>
</evidence>
<dbReference type="InterPro" id="IPR013217">
    <property type="entry name" value="Methyltransf_12"/>
</dbReference>
<dbReference type="AlphaFoldDB" id="A0A085WL68"/>
<proteinExistence type="predicted"/>
<dbReference type="STRING" id="394096.DB31_7668"/>
<evidence type="ECO:0008006" key="5">
    <source>
        <dbReference type="Google" id="ProtNLM"/>
    </source>
</evidence>
<dbReference type="InterPro" id="IPR003959">
    <property type="entry name" value="ATPase_AAA_core"/>
</dbReference>
<evidence type="ECO:0000313" key="4">
    <source>
        <dbReference type="Proteomes" id="UP000028725"/>
    </source>
</evidence>
<dbReference type="EMBL" id="JMCB01000006">
    <property type="protein sequence ID" value="KFE68431.1"/>
    <property type="molecule type" value="Genomic_DNA"/>
</dbReference>
<dbReference type="CDD" id="cd02440">
    <property type="entry name" value="AdoMet_MTases"/>
    <property type="match status" value="1"/>
</dbReference>
<name>A0A085WL68_9BACT</name>
<keyword evidence="4" id="KW-1185">Reference proteome</keyword>
<dbReference type="CDD" id="cd00267">
    <property type="entry name" value="ABC_ATPase"/>
    <property type="match status" value="1"/>
</dbReference>
<dbReference type="Proteomes" id="UP000028725">
    <property type="component" value="Unassembled WGS sequence"/>
</dbReference>
<feature type="domain" description="Methyltransferase type 12" evidence="1">
    <location>
        <begin position="380"/>
        <end position="494"/>
    </location>
</feature>
<evidence type="ECO:0000259" key="1">
    <source>
        <dbReference type="Pfam" id="PF08242"/>
    </source>
</evidence>
<dbReference type="Pfam" id="PF13304">
    <property type="entry name" value="AAA_21"/>
    <property type="match status" value="1"/>
</dbReference>
<dbReference type="Pfam" id="PF08242">
    <property type="entry name" value="Methyltransf_12"/>
    <property type="match status" value="1"/>
</dbReference>
<dbReference type="SUPFAM" id="SSF53335">
    <property type="entry name" value="S-adenosyl-L-methionine-dependent methyltransferases"/>
    <property type="match status" value="1"/>
</dbReference>
<feature type="domain" description="ATPase AAA-type core" evidence="2">
    <location>
        <begin position="209"/>
        <end position="285"/>
    </location>
</feature>
<dbReference type="SUPFAM" id="SSF52540">
    <property type="entry name" value="P-loop containing nucleoside triphosphate hydrolases"/>
    <property type="match status" value="1"/>
</dbReference>
<dbReference type="Gene3D" id="3.40.50.300">
    <property type="entry name" value="P-loop containing nucleotide triphosphate hydrolases"/>
    <property type="match status" value="1"/>
</dbReference>
<organism evidence="3 4">
    <name type="scientific">Hyalangium minutum</name>
    <dbReference type="NCBI Taxonomy" id="394096"/>
    <lineage>
        <taxon>Bacteria</taxon>
        <taxon>Pseudomonadati</taxon>
        <taxon>Myxococcota</taxon>
        <taxon>Myxococcia</taxon>
        <taxon>Myxococcales</taxon>
        <taxon>Cystobacterineae</taxon>
        <taxon>Archangiaceae</taxon>
        <taxon>Hyalangium</taxon>
    </lineage>
</organism>
<dbReference type="GO" id="GO:0005524">
    <property type="term" value="F:ATP binding"/>
    <property type="evidence" value="ECO:0007669"/>
    <property type="project" value="InterPro"/>
</dbReference>
<reference evidence="3 4" key="1">
    <citation type="submission" date="2014-04" db="EMBL/GenBank/DDBJ databases">
        <title>Genome assembly of Hyalangium minutum DSM 14724.</title>
        <authorList>
            <person name="Sharma G."/>
            <person name="Subramanian S."/>
        </authorList>
    </citation>
    <scope>NUCLEOTIDE SEQUENCE [LARGE SCALE GENOMIC DNA]</scope>
    <source>
        <strain evidence="3 4">DSM 14724</strain>
    </source>
</reference>
<dbReference type="GO" id="GO:0016887">
    <property type="term" value="F:ATP hydrolysis activity"/>
    <property type="evidence" value="ECO:0007669"/>
    <property type="project" value="InterPro"/>
</dbReference>
<protein>
    <recommendedName>
        <fullName evidence="5">ATPase AAA-type core domain-containing protein</fullName>
    </recommendedName>
</protein>
<evidence type="ECO:0000259" key="2">
    <source>
        <dbReference type="Pfam" id="PF13304"/>
    </source>
</evidence>
<dbReference type="InterPro" id="IPR029063">
    <property type="entry name" value="SAM-dependent_MTases_sf"/>
</dbReference>
<dbReference type="OrthoDB" id="7024727at2"/>